<comment type="catalytic activity">
    <reaction evidence="16">
        <text>hexanoyl-CoA + H2O = hexanoate + CoA + H(+)</text>
        <dbReference type="Rhea" id="RHEA:40115"/>
        <dbReference type="ChEBI" id="CHEBI:15377"/>
        <dbReference type="ChEBI" id="CHEBI:15378"/>
        <dbReference type="ChEBI" id="CHEBI:17120"/>
        <dbReference type="ChEBI" id="CHEBI:57287"/>
        <dbReference type="ChEBI" id="CHEBI:62620"/>
    </reaction>
    <physiologicalReaction direction="left-to-right" evidence="16">
        <dbReference type="Rhea" id="RHEA:40116"/>
    </physiologicalReaction>
</comment>
<evidence type="ECO:0000256" key="3">
    <source>
        <dbReference type="ARBA" id="ARBA00004186"/>
    </source>
</evidence>
<keyword evidence="8" id="KW-0007">Acetylation</keyword>
<proteinExistence type="inferred from homology"/>
<keyword evidence="7" id="KW-0378">Hydrolase</keyword>
<dbReference type="AlphaFoldDB" id="A0A914C4G6"/>
<keyword evidence="10" id="KW-0496">Mitochondrion</keyword>
<dbReference type="GO" id="GO:0005739">
    <property type="term" value="C:mitochondrion"/>
    <property type="evidence" value="ECO:0007669"/>
    <property type="project" value="UniProtKB-SubCell"/>
</dbReference>
<dbReference type="InterPro" id="IPR003736">
    <property type="entry name" value="PAAI_dom"/>
</dbReference>
<comment type="catalytic activity">
    <reaction evidence="14">
        <text>decanoyl-CoA + H2O = decanoate + CoA + H(+)</text>
        <dbReference type="Rhea" id="RHEA:40059"/>
        <dbReference type="ChEBI" id="CHEBI:15377"/>
        <dbReference type="ChEBI" id="CHEBI:15378"/>
        <dbReference type="ChEBI" id="CHEBI:27689"/>
        <dbReference type="ChEBI" id="CHEBI:57287"/>
        <dbReference type="ChEBI" id="CHEBI:61430"/>
    </reaction>
    <physiologicalReaction direction="left-to-right" evidence="14">
        <dbReference type="Rhea" id="RHEA:40060"/>
    </physiologicalReaction>
</comment>
<keyword evidence="12" id="KW-0539">Nucleus</keyword>
<comment type="similarity">
    <text evidence="5">Belongs to the thioesterase PaaI family.</text>
</comment>
<reference evidence="26" key="1">
    <citation type="submission" date="2022-11" db="UniProtKB">
        <authorList>
            <consortium name="WormBaseParasite"/>
        </authorList>
    </citation>
    <scope>IDENTIFICATION</scope>
</reference>
<dbReference type="InterPro" id="IPR039298">
    <property type="entry name" value="ACOT13"/>
</dbReference>
<comment type="subcellular location">
    <subcellularLocation>
        <location evidence="3">Cytoplasm</location>
        <location evidence="3">Cytoskeleton</location>
        <location evidence="3">Spindle</location>
    </subcellularLocation>
    <subcellularLocation>
        <location evidence="4">Cytoplasm</location>
        <location evidence="4">Cytosol</location>
    </subcellularLocation>
    <subcellularLocation>
        <location evidence="2">Mitochondrion</location>
    </subcellularLocation>
    <subcellularLocation>
        <location evidence="1">Nucleus</location>
    </subcellularLocation>
</comment>
<evidence type="ECO:0000259" key="24">
    <source>
        <dbReference type="Pfam" id="PF03061"/>
    </source>
</evidence>
<dbReference type="InterPro" id="IPR006683">
    <property type="entry name" value="Thioestr_dom"/>
</dbReference>
<evidence type="ECO:0000256" key="22">
    <source>
        <dbReference type="ARBA" id="ARBA00081533"/>
    </source>
</evidence>
<dbReference type="Proteomes" id="UP000887540">
    <property type="component" value="Unplaced"/>
</dbReference>
<comment type="catalytic activity">
    <reaction evidence="17">
        <text>a fatty acyl-CoA + H2O = a fatty acid + CoA + H(+)</text>
        <dbReference type="Rhea" id="RHEA:16781"/>
        <dbReference type="ChEBI" id="CHEBI:15377"/>
        <dbReference type="ChEBI" id="CHEBI:15378"/>
        <dbReference type="ChEBI" id="CHEBI:28868"/>
        <dbReference type="ChEBI" id="CHEBI:57287"/>
        <dbReference type="ChEBI" id="CHEBI:77636"/>
    </reaction>
    <physiologicalReaction direction="left-to-right" evidence="17">
        <dbReference type="Rhea" id="RHEA:16782"/>
    </physiologicalReaction>
</comment>
<dbReference type="CDD" id="cd03443">
    <property type="entry name" value="PaaI_thioesterase"/>
    <property type="match status" value="1"/>
</dbReference>
<evidence type="ECO:0000313" key="26">
    <source>
        <dbReference type="WBParaSite" id="ACRNAN_Path_206.g747.t1"/>
    </source>
</evidence>
<name>A0A914C4G6_9BILA</name>
<dbReference type="GO" id="GO:0006629">
    <property type="term" value="P:lipid metabolic process"/>
    <property type="evidence" value="ECO:0007669"/>
    <property type="project" value="UniProtKB-KW"/>
</dbReference>
<evidence type="ECO:0000256" key="6">
    <source>
        <dbReference type="ARBA" id="ARBA00022490"/>
    </source>
</evidence>
<evidence type="ECO:0000256" key="23">
    <source>
        <dbReference type="ARBA" id="ARBA00083956"/>
    </source>
</evidence>
<dbReference type="SUPFAM" id="SSF54637">
    <property type="entry name" value="Thioesterase/thiol ester dehydrase-isomerase"/>
    <property type="match status" value="1"/>
</dbReference>
<keyword evidence="11" id="KW-0206">Cytoskeleton</keyword>
<sequence length="142" mass="15486">MANKYLTPIRQLFKSYQSISNFNKCAGKCRVISAEEGYVRVEFQVSEDLTNHIGTLHGGQTATLIDIVTTAALVATERAQPGVSVDLIVSYLAPAKLNETIVVDANVLRVGKTLAYTRADLYRKEDNKLVATGLHTKAFPSA</sequence>
<dbReference type="PANTHER" id="PTHR21660:SF59">
    <property type="entry name" value="THIOESTERASE DOMAIN-CONTAINING PROTEIN"/>
    <property type="match status" value="1"/>
</dbReference>
<dbReference type="Pfam" id="PF03061">
    <property type="entry name" value="4HBT"/>
    <property type="match status" value="1"/>
</dbReference>
<evidence type="ECO:0000256" key="17">
    <source>
        <dbReference type="ARBA" id="ARBA00052976"/>
    </source>
</evidence>
<comment type="catalytic activity">
    <reaction evidence="13">
        <text>octanoyl-CoA + H2O = octanoate + CoA + H(+)</text>
        <dbReference type="Rhea" id="RHEA:30143"/>
        <dbReference type="ChEBI" id="CHEBI:15377"/>
        <dbReference type="ChEBI" id="CHEBI:15378"/>
        <dbReference type="ChEBI" id="CHEBI:25646"/>
        <dbReference type="ChEBI" id="CHEBI:57287"/>
        <dbReference type="ChEBI" id="CHEBI:57386"/>
    </reaction>
    <physiologicalReaction direction="left-to-right" evidence="13">
        <dbReference type="Rhea" id="RHEA:30144"/>
    </physiologicalReaction>
</comment>
<evidence type="ECO:0000313" key="25">
    <source>
        <dbReference type="Proteomes" id="UP000887540"/>
    </source>
</evidence>
<evidence type="ECO:0000256" key="9">
    <source>
        <dbReference type="ARBA" id="ARBA00023098"/>
    </source>
</evidence>
<comment type="catalytic activity">
    <reaction evidence="15">
        <text>dodecanoyl-CoA + H2O = dodecanoate + CoA + H(+)</text>
        <dbReference type="Rhea" id="RHEA:30135"/>
        <dbReference type="ChEBI" id="CHEBI:15377"/>
        <dbReference type="ChEBI" id="CHEBI:15378"/>
        <dbReference type="ChEBI" id="CHEBI:18262"/>
        <dbReference type="ChEBI" id="CHEBI:57287"/>
        <dbReference type="ChEBI" id="CHEBI:57375"/>
    </reaction>
    <physiologicalReaction direction="left-to-right" evidence="15">
        <dbReference type="Rhea" id="RHEA:30136"/>
    </physiologicalReaction>
</comment>
<dbReference type="GO" id="GO:0005829">
    <property type="term" value="C:cytosol"/>
    <property type="evidence" value="ECO:0007669"/>
    <property type="project" value="UniProtKB-SubCell"/>
</dbReference>
<accession>A0A914C4G6</accession>
<evidence type="ECO:0000256" key="20">
    <source>
        <dbReference type="ARBA" id="ARBA00067273"/>
    </source>
</evidence>
<dbReference type="InterPro" id="IPR029069">
    <property type="entry name" value="HotDog_dom_sf"/>
</dbReference>
<comment type="function">
    <text evidence="18">Catalyzes the hydrolysis of acyl-CoAs into free fatty acids and coenzyme A (CoASH), regulating their respective intracellular levels. Has acyl-CoA thioesterase activity towards medium (C12) and long-chain (C18) fatty acyl-CoA substrates. Can also hydrolyze 3-hydroxyphenylacetyl-CoA and 3,4-dihydroxyphenylacetyl-CoA (in vitro). May play a role in controlling adaptive thermogenesis.</text>
</comment>
<evidence type="ECO:0000256" key="5">
    <source>
        <dbReference type="ARBA" id="ARBA00008324"/>
    </source>
</evidence>
<keyword evidence="9" id="KW-0443">Lipid metabolism</keyword>
<evidence type="ECO:0000256" key="10">
    <source>
        <dbReference type="ARBA" id="ARBA00023128"/>
    </source>
</evidence>
<dbReference type="WBParaSite" id="ACRNAN_Path_206.g747.t1">
    <property type="protein sequence ID" value="ACRNAN_Path_206.g747.t1"/>
    <property type="gene ID" value="ACRNAN_Path_206.g747"/>
</dbReference>
<evidence type="ECO:0000256" key="11">
    <source>
        <dbReference type="ARBA" id="ARBA00023212"/>
    </source>
</evidence>
<dbReference type="PANTHER" id="PTHR21660">
    <property type="entry name" value="THIOESTERASE SUPERFAMILY MEMBER-RELATED"/>
    <property type="match status" value="1"/>
</dbReference>
<dbReference type="NCBIfam" id="TIGR00369">
    <property type="entry name" value="unchar_dom_1"/>
    <property type="match status" value="1"/>
</dbReference>
<evidence type="ECO:0000256" key="2">
    <source>
        <dbReference type="ARBA" id="ARBA00004173"/>
    </source>
</evidence>
<evidence type="ECO:0000256" key="13">
    <source>
        <dbReference type="ARBA" id="ARBA00047588"/>
    </source>
</evidence>
<evidence type="ECO:0000256" key="16">
    <source>
        <dbReference type="ARBA" id="ARBA00050199"/>
    </source>
</evidence>
<evidence type="ECO:0000256" key="12">
    <source>
        <dbReference type="ARBA" id="ARBA00023242"/>
    </source>
</evidence>
<evidence type="ECO:0000256" key="19">
    <source>
        <dbReference type="ARBA" id="ARBA00064709"/>
    </source>
</evidence>
<dbReference type="GO" id="GO:0005819">
    <property type="term" value="C:spindle"/>
    <property type="evidence" value="ECO:0007669"/>
    <property type="project" value="UniProtKB-SubCell"/>
</dbReference>
<evidence type="ECO:0000256" key="8">
    <source>
        <dbReference type="ARBA" id="ARBA00022990"/>
    </source>
</evidence>
<evidence type="ECO:0000256" key="18">
    <source>
        <dbReference type="ARBA" id="ARBA00058205"/>
    </source>
</evidence>
<protein>
    <recommendedName>
        <fullName evidence="20">Acyl-coenzyme A thioesterase 13</fullName>
    </recommendedName>
    <alternativeName>
        <fullName evidence="22">Hotdog-fold thioesterase superfamily member 2</fullName>
    </alternativeName>
    <alternativeName>
        <fullName evidence="21">Palmitoyl-CoA hydrolase</fullName>
    </alternativeName>
    <alternativeName>
        <fullName evidence="23">Thioesterase superfamily member 2</fullName>
    </alternativeName>
</protein>
<dbReference type="FunFam" id="3.10.129.10:FF:000021">
    <property type="entry name" value="Acyl-coenzyme A thioesterase 13"/>
    <property type="match status" value="1"/>
</dbReference>
<evidence type="ECO:0000256" key="7">
    <source>
        <dbReference type="ARBA" id="ARBA00022801"/>
    </source>
</evidence>
<dbReference type="Gene3D" id="3.10.129.10">
    <property type="entry name" value="Hotdog Thioesterase"/>
    <property type="match status" value="1"/>
</dbReference>
<dbReference type="GO" id="GO:0047617">
    <property type="term" value="F:fatty acyl-CoA hydrolase activity"/>
    <property type="evidence" value="ECO:0007669"/>
    <property type="project" value="InterPro"/>
</dbReference>
<keyword evidence="25" id="KW-1185">Reference proteome</keyword>
<organism evidence="25 26">
    <name type="scientific">Acrobeloides nanus</name>
    <dbReference type="NCBI Taxonomy" id="290746"/>
    <lineage>
        <taxon>Eukaryota</taxon>
        <taxon>Metazoa</taxon>
        <taxon>Ecdysozoa</taxon>
        <taxon>Nematoda</taxon>
        <taxon>Chromadorea</taxon>
        <taxon>Rhabditida</taxon>
        <taxon>Tylenchina</taxon>
        <taxon>Cephalobomorpha</taxon>
        <taxon>Cephaloboidea</taxon>
        <taxon>Cephalobidae</taxon>
        <taxon>Acrobeloides</taxon>
    </lineage>
</organism>
<evidence type="ECO:0000256" key="1">
    <source>
        <dbReference type="ARBA" id="ARBA00004123"/>
    </source>
</evidence>
<dbReference type="GO" id="GO:0005634">
    <property type="term" value="C:nucleus"/>
    <property type="evidence" value="ECO:0007669"/>
    <property type="project" value="UniProtKB-SubCell"/>
</dbReference>
<evidence type="ECO:0000256" key="15">
    <source>
        <dbReference type="ARBA" id="ARBA00048074"/>
    </source>
</evidence>
<evidence type="ECO:0000256" key="14">
    <source>
        <dbReference type="ARBA" id="ARBA00047969"/>
    </source>
</evidence>
<feature type="domain" description="Thioesterase" evidence="24">
    <location>
        <begin position="54"/>
        <end position="128"/>
    </location>
</feature>
<comment type="subunit">
    <text evidence="19">Homotetramer. Interacts with PCTP.</text>
</comment>
<evidence type="ECO:0000256" key="21">
    <source>
        <dbReference type="ARBA" id="ARBA00075657"/>
    </source>
</evidence>
<evidence type="ECO:0000256" key="4">
    <source>
        <dbReference type="ARBA" id="ARBA00004514"/>
    </source>
</evidence>
<keyword evidence="6" id="KW-0963">Cytoplasm</keyword>